<dbReference type="InterPro" id="IPR013126">
    <property type="entry name" value="Hsp_70_fam"/>
</dbReference>
<keyword evidence="1" id="KW-0547">Nucleotide-binding</keyword>
<evidence type="ECO:0000256" key="1">
    <source>
        <dbReference type="ARBA" id="ARBA00022741"/>
    </source>
</evidence>
<dbReference type="EMBL" id="KL584880">
    <property type="protein sequence ID" value="KEQ57638.1"/>
    <property type="molecule type" value="Genomic_DNA"/>
</dbReference>
<dbReference type="STRING" id="1043003.A0A074VBE7"/>
<dbReference type="GO" id="GO:0140662">
    <property type="term" value="F:ATP-dependent protein folding chaperone"/>
    <property type="evidence" value="ECO:0007669"/>
    <property type="project" value="InterPro"/>
</dbReference>
<dbReference type="Proteomes" id="UP000030672">
    <property type="component" value="Unassembled WGS sequence"/>
</dbReference>
<keyword evidence="4" id="KW-1185">Reference proteome</keyword>
<organism evidence="3 4">
    <name type="scientific">Aureobasidium melanogenum (strain CBS 110374)</name>
    <name type="common">Aureobasidium pullulans var. melanogenum</name>
    <dbReference type="NCBI Taxonomy" id="1043003"/>
    <lineage>
        <taxon>Eukaryota</taxon>
        <taxon>Fungi</taxon>
        <taxon>Dikarya</taxon>
        <taxon>Ascomycota</taxon>
        <taxon>Pezizomycotina</taxon>
        <taxon>Dothideomycetes</taxon>
        <taxon>Dothideomycetidae</taxon>
        <taxon>Dothideales</taxon>
        <taxon>Saccotheciaceae</taxon>
        <taxon>Aureobasidium</taxon>
    </lineage>
</organism>
<name>A0A074VBE7_AURM1</name>
<dbReference type="RefSeq" id="XP_040874662.1">
    <property type="nucleotide sequence ID" value="XM_041023883.1"/>
</dbReference>
<dbReference type="SUPFAM" id="SSF53067">
    <property type="entry name" value="Actin-like ATPase domain"/>
    <property type="match status" value="2"/>
</dbReference>
<protein>
    <submittedName>
        <fullName evidence="3">Actin-like ATPase domain-containing protein</fullName>
    </submittedName>
</protein>
<dbReference type="PRINTS" id="PR00301">
    <property type="entry name" value="HEATSHOCK70"/>
</dbReference>
<dbReference type="AlphaFoldDB" id="A0A074VBE7"/>
<accession>A0A074VBE7</accession>
<evidence type="ECO:0000256" key="2">
    <source>
        <dbReference type="ARBA" id="ARBA00022840"/>
    </source>
</evidence>
<dbReference type="Pfam" id="PF00012">
    <property type="entry name" value="HSP70"/>
    <property type="match status" value="1"/>
</dbReference>
<dbReference type="PANTHER" id="PTHR14187:SF82">
    <property type="entry name" value="FAMILY CHAPERONE, PUTATIVE (AFU_ORTHOLOGUE AFUA_7G08575)-RELATED"/>
    <property type="match status" value="1"/>
</dbReference>
<dbReference type="PANTHER" id="PTHR14187">
    <property type="entry name" value="ALPHA KINASE/ELONGATION FACTOR 2 KINASE"/>
    <property type="match status" value="1"/>
</dbReference>
<dbReference type="CDD" id="cd10170">
    <property type="entry name" value="ASKHA_NBD_HSP70"/>
    <property type="match status" value="1"/>
</dbReference>
<reference evidence="3 4" key="1">
    <citation type="journal article" date="2014" name="BMC Genomics">
        <title>Genome sequencing of four Aureobasidium pullulans varieties: biotechnological potential, stress tolerance, and description of new species.</title>
        <authorList>
            <person name="Gostin Ar C."/>
            <person name="Ohm R.A."/>
            <person name="Kogej T."/>
            <person name="Sonjak S."/>
            <person name="Turk M."/>
            <person name="Zajc J."/>
            <person name="Zalar P."/>
            <person name="Grube M."/>
            <person name="Sun H."/>
            <person name="Han J."/>
            <person name="Sharma A."/>
            <person name="Chiniquy J."/>
            <person name="Ngan C.Y."/>
            <person name="Lipzen A."/>
            <person name="Barry K."/>
            <person name="Grigoriev I.V."/>
            <person name="Gunde-Cimerman N."/>
        </authorList>
    </citation>
    <scope>NUCLEOTIDE SEQUENCE [LARGE SCALE GENOMIC DNA]</scope>
    <source>
        <strain evidence="3 4">CBS 110374</strain>
    </source>
</reference>
<gene>
    <name evidence="3" type="ORF">M437DRAFT_61160</name>
</gene>
<dbReference type="InterPro" id="IPR043129">
    <property type="entry name" value="ATPase_NBD"/>
</dbReference>
<dbReference type="Gene3D" id="3.30.420.40">
    <property type="match status" value="1"/>
</dbReference>
<keyword evidence="2" id="KW-0067">ATP-binding</keyword>
<evidence type="ECO:0000313" key="3">
    <source>
        <dbReference type="EMBL" id="KEQ57638.1"/>
    </source>
</evidence>
<dbReference type="GeneID" id="63917256"/>
<dbReference type="HOGENOM" id="CLU_009958_6_1_1"/>
<dbReference type="GO" id="GO:0005524">
    <property type="term" value="F:ATP binding"/>
    <property type="evidence" value="ECO:0007669"/>
    <property type="project" value="UniProtKB-KW"/>
</dbReference>
<evidence type="ECO:0000313" key="4">
    <source>
        <dbReference type="Proteomes" id="UP000030672"/>
    </source>
</evidence>
<sequence>MPPCGARRDRLVVGLDFGTTFSGCAFAYGGSLESPDEIEVIRNWPGSNNITSEKVPTELTYEPASTGAGVKRTAAGDPALLNSPRWGFQIKPNELRLHYIKLLLDHHQRLPPYVSRQHLAGLLLRWDKSAEQAASDYLTALFSHAKTRLERRFPMMVATTQIDIVITVPAVWSDAAKDVTMRAAEKAGMGENLFMVSEPEAAAIYAMKSIDVQQKLCETGDNFILCDAGGGTVDLASFEVASVSPLRLVESAPGFGALCGSVFLNLKFQDLVRRRMGADDFQSFCDKNPGAWAVAHKYFEDYVKRNFDPVDSETEFDDGQFNVPFPGVKDNLAAGIMGSFITLSNADVSEVFRPIVDKVIELVERQRRVLAAHGKTAKGLILVGGFGASCYLYRCLKSRFADEDPPPSYTSSIEESATTEEEVRRFIIMQPENSWTAVVRGAVLTGLERDLVVSRKARRHYGVVCNAPWDPSLHSPKNKFVDRITKELRAKNQMLWYVERGQDMPSDEPILLSLTEDLWPGEGSGSESSARIIVSDAEVPPQEYEPTNETRVLCKLNTDLDEIPRTYFRRQVAHGQSYYSLHWKSGMTLDGRLTFDRRIDDKVYGSIEAVYT</sequence>
<proteinExistence type="predicted"/>